<reference evidence="2 3" key="1">
    <citation type="submission" date="2020-08" db="EMBL/GenBank/DDBJ databases">
        <title>Genome public.</title>
        <authorList>
            <person name="Liu C."/>
            <person name="Sun Q."/>
        </authorList>
    </citation>
    <scope>NUCLEOTIDE SEQUENCE [LARGE SCALE GENOMIC DNA]</scope>
    <source>
        <strain evidence="2 3">NSJ-37</strain>
    </source>
</reference>
<organism evidence="2 3">
    <name type="scientific">Jutongia huaianensis</name>
    <dbReference type="NCBI Taxonomy" id="2763668"/>
    <lineage>
        <taxon>Bacteria</taxon>
        <taxon>Bacillati</taxon>
        <taxon>Bacillota</taxon>
        <taxon>Clostridia</taxon>
        <taxon>Lachnospirales</taxon>
        <taxon>Lachnospiraceae</taxon>
        <taxon>Jutongia</taxon>
    </lineage>
</organism>
<keyword evidence="1" id="KW-0175">Coiled coil</keyword>
<proteinExistence type="predicted"/>
<dbReference type="RefSeq" id="WP_249297512.1">
    <property type="nucleotide sequence ID" value="NZ_JACRSX010000003.1"/>
</dbReference>
<accession>A0ABR7MZW9</accession>
<dbReference type="Proteomes" id="UP000606193">
    <property type="component" value="Unassembled WGS sequence"/>
</dbReference>
<dbReference type="EMBL" id="JACRSX010000003">
    <property type="protein sequence ID" value="MBC8561927.1"/>
    <property type="molecule type" value="Genomic_DNA"/>
</dbReference>
<evidence type="ECO:0000313" key="2">
    <source>
        <dbReference type="EMBL" id="MBC8561927.1"/>
    </source>
</evidence>
<evidence type="ECO:0008006" key="4">
    <source>
        <dbReference type="Google" id="ProtNLM"/>
    </source>
</evidence>
<evidence type="ECO:0000256" key="1">
    <source>
        <dbReference type="SAM" id="Coils"/>
    </source>
</evidence>
<keyword evidence="3" id="KW-1185">Reference proteome</keyword>
<sequence length="88" mass="10328">MFDFIKDIGKNKELENIMAEIDSNLSNNYKDAAHEALNLLEQRLSELTNEGRLKEKARKEYETKLASYQETLKGFSHKDQKPYWDSKS</sequence>
<comment type="caution">
    <text evidence="2">The sequence shown here is derived from an EMBL/GenBank/DDBJ whole genome shotgun (WGS) entry which is preliminary data.</text>
</comment>
<feature type="coiled-coil region" evidence="1">
    <location>
        <begin position="30"/>
        <end position="78"/>
    </location>
</feature>
<name>A0ABR7MZW9_9FIRM</name>
<gene>
    <name evidence="2" type="ORF">H8704_04655</name>
</gene>
<protein>
    <recommendedName>
        <fullName evidence="4">ATP-binding protein</fullName>
    </recommendedName>
</protein>
<evidence type="ECO:0000313" key="3">
    <source>
        <dbReference type="Proteomes" id="UP000606193"/>
    </source>
</evidence>